<evidence type="ECO:0000256" key="4">
    <source>
        <dbReference type="ARBA" id="ARBA00022989"/>
    </source>
</evidence>
<feature type="domain" description="DUF3817" evidence="7">
    <location>
        <begin position="7"/>
        <end position="90"/>
    </location>
</feature>
<keyword evidence="2" id="KW-1003">Cell membrane</keyword>
<dbReference type="Proteomes" id="UP000216311">
    <property type="component" value="Unassembled WGS sequence"/>
</dbReference>
<reference evidence="8 9" key="1">
    <citation type="submission" date="2017-07" db="EMBL/GenBank/DDBJ databases">
        <title>Draft whole genome sequences of clinical Proprionibacteriaceae strains.</title>
        <authorList>
            <person name="Bernier A.-M."/>
            <person name="Bernard K."/>
            <person name="Domingo M.-C."/>
        </authorList>
    </citation>
    <scope>NUCLEOTIDE SEQUENCE [LARGE SCALE GENOMIC DNA]</scope>
    <source>
        <strain evidence="8 9">NML 130396</strain>
    </source>
</reference>
<organism evidence="8 9">
    <name type="scientific">Enemella dayhoffiae</name>
    <dbReference type="NCBI Taxonomy" id="2016507"/>
    <lineage>
        <taxon>Bacteria</taxon>
        <taxon>Bacillati</taxon>
        <taxon>Actinomycetota</taxon>
        <taxon>Actinomycetes</taxon>
        <taxon>Propionibacteriales</taxon>
        <taxon>Propionibacteriaceae</taxon>
        <taxon>Enemella</taxon>
    </lineage>
</organism>
<keyword evidence="4 6" id="KW-1133">Transmembrane helix</keyword>
<evidence type="ECO:0000256" key="3">
    <source>
        <dbReference type="ARBA" id="ARBA00022692"/>
    </source>
</evidence>
<keyword evidence="9" id="KW-1185">Reference proteome</keyword>
<name>A0A255HAU7_9ACTN</name>
<dbReference type="PANTHER" id="PTHR40077">
    <property type="entry name" value="MEMBRANE PROTEIN-RELATED"/>
    <property type="match status" value="1"/>
</dbReference>
<gene>
    <name evidence="8" type="ORF">CGZ93_04465</name>
</gene>
<proteinExistence type="predicted"/>
<evidence type="ECO:0000313" key="9">
    <source>
        <dbReference type="Proteomes" id="UP000216311"/>
    </source>
</evidence>
<dbReference type="PANTHER" id="PTHR40077:SF1">
    <property type="entry name" value="MEMBRANE PROTEIN"/>
    <property type="match status" value="1"/>
</dbReference>
<comment type="caution">
    <text evidence="8">The sequence shown here is derived from an EMBL/GenBank/DDBJ whole genome shotgun (WGS) entry which is preliminary data.</text>
</comment>
<dbReference type="NCBIfam" id="TIGR03954">
    <property type="entry name" value="integ_memb_HG"/>
    <property type="match status" value="1"/>
</dbReference>
<dbReference type="GO" id="GO:0005886">
    <property type="term" value="C:plasma membrane"/>
    <property type="evidence" value="ECO:0007669"/>
    <property type="project" value="UniProtKB-SubCell"/>
</dbReference>
<evidence type="ECO:0000313" key="8">
    <source>
        <dbReference type="EMBL" id="OYO24183.1"/>
    </source>
</evidence>
<evidence type="ECO:0000256" key="2">
    <source>
        <dbReference type="ARBA" id="ARBA00022475"/>
    </source>
</evidence>
<sequence>MARVSIVAAFLEAFTWAGLLAGMFLKYVTGTTDVGVSIFGALHGGMFLIYLAIALITAITLRWPWRVTALSIIAAVPPLTTIPLEIWLRRRGHLSC</sequence>
<evidence type="ECO:0000256" key="6">
    <source>
        <dbReference type="SAM" id="Phobius"/>
    </source>
</evidence>
<evidence type="ECO:0000259" key="7">
    <source>
        <dbReference type="Pfam" id="PF12823"/>
    </source>
</evidence>
<protein>
    <submittedName>
        <fullName evidence="8">DUF3817 domain-containing protein</fullName>
    </submittedName>
</protein>
<accession>A0A255HAU7</accession>
<keyword evidence="3 6" id="KW-0812">Transmembrane</keyword>
<comment type="subcellular location">
    <subcellularLocation>
        <location evidence="1">Cell membrane</location>
        <topology evidence="1">Multi-pass membrane protein</topology>
    </subcellularLocation>
</comment>
<dbReference type="EMBL" id="NMVQ01000005">
    <property type="protein sequence ID" value="OYO24183.1"/>
    <property type="molecule type" value="Genomic_DNA"/>
</dbReference>
<evidence type="ECO:0000256" key="1">
    <source>
        <dbReference type="ARBA" id="ARBA00004651"/>
    </source>
</evidence>
<dbReference type="Pfam" id="PF12823">
    <property type="entry name" value="DUF3817"/>
    <property type="match status" value="1"/>
</dbReference>
<feature type="transmembrane region" description="Helical" evidence="6">
    <location>
        <begin position="37"/>
        <end position="61"/>
    </location>
</feature>
<evidence type="ECO:0000256" key="5">
    <source>
        <dbReference type="ARBA" id="ARBA00023136"/>
    </source>
</evidence>
<dbReference type="InterPro" id="IPR023845">
    <property type="entry name" value="DUF3817_TM"/>
</dbReference>
<dbReference type="AlphaFoldDB" id="A0A255HAU7"/>
<keyword evidence="5 6" id="KW-0472">Membrane</keyword>
<feature type="transmembrane region" description="Helical" evidence="6">
    <location>
        <begin position="6"/>
        <end position="25"/>
    </location>
</feature>
<feature type="transmembrane region" description="Helical" evidence="6">
    <location>
        <begin position="67"/>
        <end position="88"/>
    </location>
</feature>